<feature type="chain" id="PRO_5004216764" evidence="1">
    <location>
        <begin position="18"/>
        <end position="127"/>
    </location>
</feature>
<dbReference type="Proteomes" id="UP000006564">
    <property type="component" value="Chromosome 4"/>
</dbReference>
<sequence length="127" mass="14087">MRSTFVFIACITAYSFAAPAFFDNAYNFSNDLSECLGRVSKHIEHSKDILNTATCDTSSVELPAQASGLPSPSDQKLLYVALGRGTQFRRSLKKNLDRNNDEQHGLDRLLKASASAIILHQLLRKVQ</sequence>
<reference evidence="2 3" key="1">
    <citation type="journal article" date="2005" name="Nature">
        <title>Genome sequencing and analysis of Aspergillus oryzae.</title>
        <authorList>
            <person name="Machida M."/>
            <person name="Asai K."/>
            <person name="Sano M."/>
            <person name="Tanaka T."/>
            <person name="Kumagai T."/>
            <person name="Terai G."/>
            <person name="Kusumoto K."/>
            <person name="Arima T."/>
            <person name="Akita O."/>
            <person name="Kashiwagi Y."/>
            <person name="Abe K."/>
            <person name="Gomi K."/>
            <person name="Horiuchi H."/>
            <person name="Kitamoto K."/>
            <person name="Kobayashi T."/>
            <person name="Takeuchi M."/>
            <person name="Denning D.W."/>
            <person name="Galagan J.E."/>
            <person name="Nierman W.C."/>
            <person name="Yu J."/>
            <person name="Archer D.B."/>
            <person name="Bennett J.W."/>
            <person name="Bhatnagar D."/>
            <person name="Cleveland T.E."/>
            <person name="Fedorova N.D."/>
            <person name="Gotoh O."/>
            <person name="Horikawa H."/>
            <person name="Hosoyama A."/>
            <person name="Ichinomiya M."/>
            <person name="Igarashi R."/>
            <person name="Iwashita K."/>
            <person name="Juvvadi P.R."/>
            <person name="Kato M."/>
            <person name="Kato Y."/>
            <person name="Kin T."/>
            <person name="Kokubun A."/>
            <person name="Maeda H."/>
            <person name="Maeyama N."/>
            <person name="Maruyama J."/>
            <person name="Nagasaki H."/>
            <person name="Nakajima T."/>
            <person name="Oda K."/>
            <person name="Okada K."/>
            <person name="Paulsen I."/>
            <person name="Sakamoto K."/>
            <person name="Sawano T."/>
            <person name="Takahashi M."/>
            <person name="Takase K."/>
            <person name="Terabayashi Y."/>
            <person name="Wortman J."/>
            <person name="Yamada O."/>
            <person name="Yamagata Y."/>
            <person name="Anazawa H."/>
            <person name="Hata Y."/>
            <person name="Koide Y."/>
            <person name="Komori T."/>
            <person name="Koyama Y."/>
            <person name="Minetoki T."/>
            <person name="Suharnan S."/>
            <person name="Tanaka A."/>
            <person name="Isono K."/>
            <person name="Kuhara S."/>
            <person name="Ogasawara N."/>
            <person name="Kikuchi H."/>
        </authorList>
    </citation>
    <scope>NUCLEOTIDE SEQUENCE [LARGE SCALE GENOMIC DNA]</scope>
    <source>
        <strain evidence="3">ATCC 42149 / RIB 40</strain>
    </source>
</reference>
<feature type="signal peptide" evidence="1">
    <location>
        <begin position="1"/>
        <end position="17"/>
    </location>
</feature>
<dbReference type="AlphaFoldDB" id="Q2UCV4"/>
<dbReference type="VEuPathDB" id="FungiDB:AO090012000433"/>
<dbReference type="KEGG" id="aor:AO090012000433"/>
<dbReference type="Pfam" id="PF11693">
    <property type="entry name" value="DUF2990"/>
    <property type="match status" value="1"/>
</dbReference>
<keyword evidence="3" id="KW-1185">Reference proteome</keyword>
<protein>
    <submittedName>
        <fullName evidence="2">DNA, SC012</fullName>
    </submittedName>
</protein>
<evidence type="ECO:0000256" key="1">
    <source>
        <dbReference type="SAM" id="SignalP"/>
    </source>
</evidence>
<dbReference type="InterPro" id="IPR021706">
    <property type="entry name" value="DUF2990"/>
</dbReference>
<keyword evidence="1" id="KW-0732">Signal</keyword>
<dbReference type="RefSeq" id="XP_023091399.1">
    <property type="nucleotide sequence ID" value="XM_023236476.1"/>
</dbReference>
<organism evidence="2 3">
    <name type="scientific">Aspergillus oryzae (strain ATCC 42149 / RIB 40)</name>
    <name type="common">Yellow koji mold</name>
    <dbReference type="NCBI Taxonomy" id="510516"/>
    <lineage>
        <taxon>Eukaryota</taxon>
        <taxon>Fungi</taxon>
        <taxon>Dikarya</taxon>
        <taxon>Ascomycota</taxon>
        <taxon>Pezizomycotina</taxon>
        <taxon>Eurotiomycetes</taxon>
        <taxon>Eurotiomycetidae</taxon>
        <taxon>Eurotiales</taxon>
        <taxon>Aspergillaceae</taxon>
        <taxon>Aspergillus</taxon>
        <taxon>Aspergillus subgen. Circumdati</taxon>
    </lineage>
</organism>
<accession>Q2UCV4</accession>
<evidence type="ECO:0000313" key="2">
    <source>
        <dbReference type="EMBL" id="BAE60611.1"/>
    </source>
</evidence>
<name>Q2UCV4_ASPOR</name>
<dbReference type="HOGENOM" id="CLU_1970072_0_0_1"/>
<evidence type="ECO:0000313" key="3">
    <source>
        <dbReference type="Proteomes" id="UP000006564"/>
    </source>
</evidence>
<dbReference type="GeneID" id="5987924"/>
<gene>
    <name evidence="2" type="ORF">AO090012000433</name>
</gene>
<dbReference type="EMBL" id="BA000052">
    <property type="protein sequence ID" value="BAE60611.1"/>
    <property type="molecule type" value="Genomic_DNA"/>
</dbReference>
<dbReference type="EMBL" id="AP007161">
    <property type="protein sequence ID" value="BAE60611.1"/>
    <property type="molecule type" value="Genomic_DNA"/>
</dbReference>
<proteinExistence type="predicted"/>